<dbReference type="EMBL" id="CH408033">
    <property type="protein sequence ID" value="EAQ86084.1"/>
    <property type="molecule type" value="Genomic_DNA"/>
</dbReference>
<evidence type="ECO:0000313" key="2">
    <source>
        <dbReference type="EMBL" id="EAQ86084.1"/>
    </source>
</evidence>
<dbReference type="GeneID" id="4394164"/>
<feature type="signal peptide" evidence="1">
    <location>
        <begin position="1"/>
        <end position="21"/>
    </location>
</feature>
<dbReference type="VEuPathDB" id="FungiDB:CHGG_07337"/>
<organism evidence="2 3">
    <name type="scientific">Chaetomium globosum (strain ATCC 6205 / CBS 148.51 / DSM 1962 / NBRC 6347 / NRRL 1970)</name>
    <name type="common">Soil fungus</name>
    <dbReference type="NCBI Taxonomy" id="306901"/>
    <lineage>
        <taxon>Eukaryota</taxon>
        <taxon>Fungi</taxon>
        <taxon>Dikarya</taxon>
        <taxon>Ascomycota</taxon>
        <taxon>Pezizomycotina</taxon>
        <taxon>Sordariomycetes</taxon>
        <taxon>Sordariomycetidae</taxon>
        <taxon>Sordariales</taxon>
        <taxon>Chaetomiaceae</taxon>
        <taxon>Chaetomium</taxon>
    </lineage>
</organism>
<gene>
    <name evidence="2" type="ORF">CHGG_07337</name>
</gene>
<accession>Q2GXG7</accession>
<dbReference type="OrthoDB" id="5229184at2759"/>
<protein>
    <recommendedName>
        <fullName evidence="4">Apple domain-containing protein</fullName>
    </recommendedName>
</protein>
<evidence type="ECO:0000256" key="1">
    <source>
        <dbReference type="SAM" id="SignalP"/>
    </source>
</evidence>
<dbReference type="Proteomes" id="UP000001056">
    <property type="component" value="Unassembled WGS sequence"/>
</dbReference>
<reference evidence="3" key="1">
    <citation type="journal article" date="2015" name="Genome Announc.">
        <title>Draft genome sequence of the cellulolytic fungus Chaetomium globosum.</title>
        <authorList>
            <person name="Cuomo C.A."/>
            <person name="Untereiner W.A."/>
            <person name="Ma L.-J."/>
            <person name="Grabherr M."/>
            <person name="Birren B.W."/>
        </authorList>
    </citation>
    <scope>NUCLEOTIDE SEQUENCE [LARGE SCALE GENOMIC DNA]</scope>
    <source>
        <strain evidence="3">ATCC 6205 / CBS 148.51 / DSM 1962 / NBRC 6347 / NRRL 1970</strain>
    </source>
</reference>
<dbReference type="AlphaFoldDB" id="Q2GXG7"/>
<sequence length="171" mass="18824">MAIMMKFISLLLATFATVTLAAPPQAMYHPTPAAISATPTRDAMASVCTNGVPASKQYPSYPIYDYTLVTPGDNLSSYKINQDWYSEHFVSGPHIMSFTHQSDPYGPFKCQYSCNADVKCAAYFVWYENTDTNNERLSCVLFDAVIPTSAFVKTQGVIASGAYDKLCSDSY</sequence>
<dbReference type="Gene3D" id="3.50.4.10">
    <property type="entry name" value="Hepatocyte Growth Factor"/>
    <property type="match status" value="1"/>
</dbReference>
<name>Q2GXG7_CHAGB</name>
<evidence type="ECO:0000313" key="3">
    <source>
        <dbReference type="Proteomes" id="UP000001056"/>
    </source>
</evidence>
<keyword evidence="1" id="KW-0732">Signal</keyword>
<dbReference type="RefSeq" id="XP_001224993.1">
    <property type="nucleotide sequence ID" value="XM_001224992.1"/>
</dbReference>
<evidence type="ECO:0008006" key="4">
    <source>
        <dbReference type="Google" id="ProtNLM"/>
    </source>
</evidence>
<dbReference type="eggNOG" id="ENOG502RK47">
    <property type="taxonomic scope" value="Eukaryota"/>
</dbReference>
<dbReference type="HOGENOM" id="CLU_127196_0_0_1"/>
<keyword evidence="3" id="KW-1185">Reference proteome</keyword>
<dbReference type="OMA" id="ATPNIDH"/>
<proteinExistence type="predicted"/>
<dbReference type="InParanoid" id="Q2GXG7"/>
<feature type="chain" id="PRO_5004208709" description="Apple domain-containing protein" evidence="1">
    <location>
        <begin position="22"/>
        <end position="171"/>
    </location>
</feature>